<evidence type="ECO:0000313" key="1">
    <source>
        <dbReference type="EMBL" id="MFC3701157.1"/>
    </source>
</evidence>
<name>A0ABV7WPU9_9GAMM</name>
<protein>
    <submittedName>
        <fullName evidence="1">Replication protein P</fullName>
    </submittedName>
</protein>
<gene>
    <name evidence="1" type="ORF">ACFOND_05825</name>
</gene>
<accession>A0ABV7WPU9</accession>
<evidence type="ECO:0000313" key="2">
    <source>
        <dbReference type="Proteomes" id="UP001595710"/>
    </source>
</evidence>
<keyword evidence="2" id="KW-1185">Reference proteome</keyword>
<dbReference type="RefSeq" id="WP_377362489.1">
    <property type="nucleotide sequence ID" value="NZ_JBHRYN010000008.1"/>
</dbReference>
<proteinExistence type="predicted"/>
<dbReference type="EMBL" id="JBHRYN010000008">
    <property type="protein sequence ID" value="MFC3701157.1"/>
    <property type="molecule type" value="Genomic_DNA"/>
</dbReference>
<reference evidence="2" key="1">
    <citation type="journal article" date="2019" name="Int. J. Syst. Evol. Microbiol.">
        <title>The Global Catalogue of Microorganisms (GCM) 10K type strain sequencing project: providing services to taxonomists for standard genome sequencing and annotation.</title>
        <authorList>
            <consortium name="The Broad Institute Genomics Platform"/>
            <consortium name="The Broad Institute Genome Sequencing Center for Infectious Disease"/>
            <person name="Wu L."/>
            <person name="Ma J."/>
        </authorList>
    </citation>
    <scope>NUCLEOTIDE SEQUENCE [LARGE SCALE GENOMIC DNA]</scope>
    <source>
        <strain evidence="2">CECT 8288</strain>
    </source>
</reference>
<organism evidence="1 2">
    <name type="scientific">Reinekea marina</name>
    <dbReference type="NCBI Taxonomy" id="1310421"/>
    <lineage>
        <taxon>Bacteria</taxon>
        <taxon>Pseudomonadati</taxon>
        <taxon>Pseudomonadota</taxon>
        <taxon>Gammaproteobacteria</taxon>
        <taxon>Oceanospirillales</taxon>
        <taxon>Saccharospirillaceae</taxon>
        <taxon>Reinekea</taxon>
    </lineage>
</organism>
<dbReference type="InterPro" id="IPR009731">
    <property type="entry name" value="P-like"/>
</dbReference>
<dbReference type="Proteomes" id="UP001595710">
    <property type="component" value="Unassembled WGS sequence"/>
</dbReference>
<comment type="caution">
    <text evidence="1">The sequence shown here is derived from an EMBL/GenBank/DDBJ whole genome shotgun (WGS) entry which is preliminary data.</text>
</comment>
<sequence>MIFARFHHIYTHRFESAYGDETTLNQAKREWAMSLAGMTEVQLEFALERCKREHAWPPTIAEFLKLLQPTPESLGLPSLDQAYLEASVNAHHPQAHRWSHVCVQLAAQQVSYHALRSEAERITKPVFKNAYEKLCQRLFNGETVELPRANTLPEPDYSDERNFVDALTKIGVDAVQAQALAYYLEKPKGSIVRERYRKKTIAQLQEMKVNINAPE</sequence>
<dbReference type="Pfam" id="PF06992">
    <property type="entry name" value="Phage_lambda_P"/>
    <property type="match status" value="1"/>
</dbReference>